<feature type="transmembrane region" description="Helical" evidence="2">
    <location>
        <begin position="224"/>
        <end position="244"/>
    </location>
</feature>
<accession>A0A0G1WMM8</accession>
<dbReference type="Proteomes" id="UP000034201">
    <property type="component" value="Unassembled WGS sequence"/>
</dbReference>
<evidence type="ECO:0000313" key="4">
    <source>
        <dbReference type="Proteomes" id="UP000034201"/>
    </source>
</evidence>
<keyword evidence="2" id="KW-1133">Transmembrane helix</keyword>
<evidence type="ECO:0000313" key="3">
    <source>
        <dbReference type="EMBL" id="KKW20093.1"/>
    </source>
</evidence>
<feature type="region of interest" description="Disordered" evidence="1">
    <location>
        <begin position="326"/>
        <end position="345"/>
    </location>
</feature>
<feature type="transmembrane region" description="Helical" evidence="2">
    <location>
        <begin position="279"/>
        <end position="298"/>
    </location>
</feature>
<dbReference type="AlphaFoldDB" id="A0A0G1WMM8"/>
<reference evidence="3 4" key="1">
    <citation type="journal article" date="2015" name="Nature">
        <title>rRNA introns, odd ribosomes, and small enigmatic genomes across a large radiation of phyla.</title>
        <authorList>
            <person name="Brown C.T."/>
            <person name="Hug L.A."/>
            <person name="Thomas B.C."/>
            <person name="Sharon I."/>
            <person name="Castelle C.J."/>
            <person name="Singh A."/>
            <person name="Wilkins M.J."/>
            <person name="Williams K.H."/>
            <person name="Banfield J.F."/>
        </authorList>
    </citation>
    <scope>NUCLEOTIDE SEQUENCE [LARGE SCALE GENOMIC DNA]</scope>
</reference>
<dbReference type="EMBL" id="LCQQ01000045">
    <property type="protein sequence ID" value="KKW20093.1"/>
    <property type="molecule type" value="Genomic_DNA"/>
</dbReference>
<proteinExistence type="predicted"/>
<organism evidence="3 4">
    <name type="scientific">Candidatus Adlerbacteria bacterium GW2011_GWC1_50_9</name>
    <dbReference type="NCBI Taxonomy" id="1618608"/>
    <lineage>
        <taxon>Bacteria</taxon>
        <taxon>Candidatus Adleribacteriota</taxon>
    </lineage>
</organism>
<sequence>MFGIAFSAFPVGASADIISVRTQQLLPIGDNTCTPLSVYNFTPYVYDGALHSFAFTVSNNSYVALAGSVGETSVPFYLMTRQSDAVGALRVHVDVPTTPVSEGLPLSVTLISAQGSGQPVCMSTVSMIVSGTTGPAESSVSVRTTVPTSIPSATAETLPVSNSAVDTAEGDIGATETTAEIIEEGGSAVVSGDEGVVGGPTLLSIGSLQNKVVELCATGNMTRLWIVLLAIYAIIVVIAVLAQFPTSWSYSVGQRTATLLTPLILLLGFWYFAESCRFALWAPIAAILVALAGLAGIYREHPQTKSYIEGTLNLLNERESKTKPIFPPSSVQKTMITPPPLSKDS</sequence>
<name>A0A0G1WMM8_9BACT</name>
<protein>
    <submittedName>
        <fullName evidence="3">Uncharacterized protein</fullName>
    </submittedName>
</protein>
<evidence type="ECO:0000256" key="2">
    <source>
        <dbReference type="SAM" id="Phobius"/>
    </source>
</evidence>
<comment type="caution">
    <text evidence="3">The sequence shown here is derived from an EMBL/GenBank/DDBJ whole genome shotgun (WGS) entry which is preliminary data.</text>
</comment>
<evidence type="ECO:0000256" key="1">
    <source>
        <dbReference type="SAM" id="MobiDB-lite"/>
    </source>
</evidence>
<keyword evidence="2" id="KW-0812">Transmembrane</keyword>
<keyword evidence="2" id="KW-0472">Membrane</keyword>
<feature type="transmembrane region" description="Helical" evidence="2">
    <location>
        <begin position="256"/>
        <end position="273"/>
    </location>
</feature>
<gene>
    <name evidence="3" type="ORF">UY61_C0045G0006</name>
</gene>